<name>A0A3M6UZD2_POCDA</name>
<dbReference type="Proteomes" id="UP000275408">
    <property type="component" value="Unassembled WGS sequence"/>
</dbReference>
<gene>
    <name evidence="3" type="ORF">pdam_00010001</name>
</gene>
<feature type="compositionally biased region" description="Polar residues" evidence="1">
    <location>
        <begin position="278"/>
        <end position="292"/>
    </location>
</feature>
<organism evidence="3 4">
    <name type="scientific">Pocillopora damicornis</name>
    <name type="common">Cauliflower coral</name>
    <name type="synonym">Millepora damicornis</name>
    <dbReference type="NCBI Taxonomy" id="46731"/>
    <lineage>
        <taxon>Eukaryota</taxon>
        <taxon>Metazoa</taxon>
        <taxon>Cnidaria</taxon>
        <taxon>Anthozoa</taxon>
        <taxon>Hexacorallia</taxon>
        <taxon>Scleractinia</taxon>
        <taxon>Astrocoeniina</taxon>
        <taxon>Pocilloporidae</taxon>
        <taxon>Pocillopora</taxon>
    </lineage>
</organism>
<comment type="caution">
    <text evidence="3">The sequence shown here is derived from an EMBL/GenBank/DDBJ whole genome shotgun (WGS) entry which is preliminary data.</text>
</comment>
<evidence type="ECO:0000256" key="2">
    <source>
        <dbReference type="SAM" id="Phobius"/>
    </source>
</evidence>
<dbReference type="OrthoDB" id="5958106at2759"/>
<keyword evidence="4" id="KW-1185">Reference proteome</keyword>
<proteinExistence type="predicted"/>
<keyword evidence="2" id="KW-1133">Transmembrane helix</keyword>
<feature type="region of interest" description="Disordered" evidence="1">
    <location>
        <begin position="278"/>
        <end position="305"/>
    </location>
</feature>
<evidence type="ECO:0000256" key="1">
    <source>
        <dbReference type="SAM" id="MobiDB-lite"/>
    </source>
</evidence>
<evidence type="ECO:0000313" key="3">
    <source>
        <dbReference type="EMBL" id="RMX59046.1"/>
    </source>
</evidence>
<feature type="transmembrane region" description="Helical" evidence="2">
    <location>
        <begin position="122"/>
        <end position="141"/>
    </location>
</feature>
<dbReference type="AlphaFoldDB" id="A0A3M6UZD2"/>
<reference evidence="3 4" key="1">
    <citation type="journal article" date="2018" name="Sci. Rep.">
        <title>Comparative analysis of the Pocillopora damicornis genome highlights role of immune system in coral evolution.</title>
        <authorList>
            <person name="Cunning R."/>
            <person name="Bay R.A."/>
            <person name="Gillette P."/>
            <person name="Baker A.C."/>
            <person name="Traylor-Knowles N."/>
        </authorList>
    </citation>
    <scope>NUCLEOTIDE SEQUENCE [LARGE SCALE GENOMIC DNA]</scope>
    <source>
        <strain evidence="3">RSMAS</strain>
        <tissue evidence="3">Whole animal</tissue>
    </source>
</reference>
<protein>
    <submittedName>
        <fullName evidence="3">Uncharacterized protein</fullName>
    </submittedName>
</protein>
<accession>A0A3M6UZD2</accession>
<keyword evidence="2" id="KW-0812">Transmembrane</keyword>
<dbReference type="EMBL" id="RCHS01000400">
    <property type="protein sequence ID" value="RMX59046.1"/>
    <property type="molecule type" value="Genomic_DNA"/>
</dbReference>
<evidence type="ECO:0000313" key="4">
    <source>
        <dbReference type="Proteomes" id="UP000275408"/>
    </source>
</evidence>
<sequence length="327" mass="37610">MVVSAVIELLGQMAFSFTRSVMEHYNPEEPEFTAESFGFDYLEDSRRQWYSYPVDEFIYQEYDDRKGINTSYLAARSINVTVVNAFCTKEEETPKSIGNQQEDRAMAWKRLRPSFLHTISKSLYIGALISLLAATILGGVIKGQLSFYCRLFRLLEGMLGWQMAYVIPAVIQHFQSPQLFTKKKHCFKTNPAKANCVFKEKLISRDEESGLFINGERTQLLPLFAEATSNRISEKWNELTDERVIVLKFYREEGESGTLNEEREANWWTKSAVRRLKSSVTTPDRPTNQVPSEDSARMKGKETEQKIPNQSVFRNTLNVSNIDTTLT</sequence>
<keyword evidence="2" id="KW-0472">Membrane</keyword>
<feature type="compositionally biased region" description="Basic and acidic residues" evidence="1">
    <location>
        <begin position="294"/>
        <end position="305"/>
    </location>
</feature>